<name>A0A2V1E7J5_9PLEO</name>
<evidence type="ECO:0000313" key="4">
    <source>
        <dbReference type="Proteomes" id="UP000244855"/>
    </source>
</evidence>
<evidence type="ECO:0000259" key="2">
    <source>
        <dbReference type="Pfam" id="PF13193"/>
    </source>
</evidence>
<dbReference type="Pfam" id="PF13193">
    <property type="entry name" value="AMP-binding_C"/>
    <property type="match status" value="1"/>
</dbReference>
<dbReference type="EMBL" id="KZ805308">
    <property type="protein sequence ID" value="PVI06588.1"/>
    <property type="molecule type" value="Genomic_DNA"/>
</dbReference>
<organism evidence="3 4">
    <name type="scientific">Periconia macrospinosa</name>
    <dbReference type="NCBI Taxonomy" id="97972"/>
    <lineage>
        <taxon>Eukaryota</taxon>
        <taxon>Fungi</taxon>
        <taxon>Dikarya</taxon>
        <taxon>Ascomycota</taxon>
        <taxon>Pezizomycotina</taxon>
        <taxon>Dothideomycetes</taxon>
        <taxon>Pleosporomycetidae</taxon>
        <taxon>Pleosporales</taxon>
        <taxon>Massarineae</taxon>
        <taxon>Periconiaceae</taxon>
        <taxon>Periconia</taxon>
    </lineage>
</organism>
<dbReference type="SUPFAM" id="SSF56801">
    <property type="entry name" value="Acetyl-CoA synthetase-like"/>
    <property type="match status" value="1"/>
</dbReference>
<gene>
    <name evidence="3" type="ORF">DM02DRAFT_582413</name>
</gene>
<keyword evidence="4" id="KW-1185">Reference proteome</keyword>
<dbReference type="InterPro" id="IPR042099">
    <property type="entry name" value="ANL_N_sf"/>
</dbReference>
<accession>A0A2V1E7J5</accession>
<dbReference type="OrthoDB" id="6509636at2759"/>
<dbReference type="Pfam" id="PF00501">
    <property type="entry name" value="AMP-binding"/>
    <property type="match status" value="1"/>
</dbReference>
<sequence>MPFLAEQHLAIPTKDILSWQFEEPMMYDMDKPLYINASNPSHSISANQARTLIRQLVAGLQAAGVKRGDAVLIQSFNSIYYPIIVLGIIGAGAVYTGTNPSYTAHELDNAIQLSKTTFVITEPACLPNIRAAARHRGIPDSKMLLLDSTTADDEGEYKSWRTLLRHGEADWYAFDSLETSKSTPAMFCFSSGTTGLPKAAIVSHYNLVAQHVVAWEANPRPYRISRLIFLPMFHASTAPSTHVSPLRAGHVQVVQRRFDIATFFDHCEAFEITDLTLVPPMVTGIVGTTTLSHQQKKHKLRHLKWIIGGAAPLDAAMQACLQKLLPCPFTQVYGTTETSCIASQFTYPELDNTGSVGRFVPNVDVKLLDDDGNDITAHGVRGELAVRGPTVVEGYVGVPRERDFDDEGYFRTGDVAYGDVETAKWYIVDRKKEMIKVRGFQVAPAEVEGVLLEHQGIADAAVVGVPSPQSGSELPRAYVVKKEGCAGLTEGEVERWVEEKLAKYKRLEGGVKFVDRGGIPKTPSGKIMKRILREQAVREVGAKL</sequence>
<dbReference type="GO" id="GO:0016405">
    <property type="term" value="F:CoA-ligase activity"/>
    <property type="evidence" value="ECO:0007669"/>
    <property type="project" value="TreeGrafter"/>
</dbReference>
<dbReference type="Gene3D" id="3.40.50.12780">
    <property type="entry name" value="N-terminal domain of ligase-like"/>
    <property type="match status" value="1"/>
</dbReference>
<evidence type="ECO:0000259" key="1">
    <source>
        <dbReference type="Pfam" id="PF00501"/>
    </source>
</evidence>
<dbReference type="GO" id="GO:0019748">
    <property type="term" value="P:secondary metabolic process"/>
    <property type="evidence" value="ECO:0007669"/>
    <property type="project" value="TreeGrafter"/>
</dbReference>
<dbReference type="PROSITE" id="PS00455">
    <property type="entry name" value="AMP_BINDING"/>
    <property type="match status" value="1"/>
</dbReference>
<proteinExistence type="predicted"/>
<dbReference type="InterPro" id="IPR020845">
    <property type="entry name" value="AMP-binding_CS"/>
</dbReference>
<dbReference type="PANTHER" id="PTHR24096:SF265">
    <property type="entry name" value="ENZYME, PUTATIVE (AFU_ORTHOLOGUE AFUA_5G14270)-RELATED"/>
    <property type="match status" value="1"/>
</dbReference>
<dbReference type="AlphaFoldDB" id="A0A2V1E7J5"/>
<reference evidence="3 4" key="1">
    <citation type="journal article" date="2018" name="Sci. Rep.">
        <title>Comparative genomics provides insights into the lifestyle and reveals functional heterogeneity of dark septate endophytic fungi.</title>
        <authorList>
            <person name="Knapp D.G."/>
            <person name="Nemeth J.B."/>
            <person name="Barry K."/>
            <person name="Hainaut M."/>
            <person name="Henrissat B."/>
            <person name="Johnson J."/>
            <person name="Kuo A."/>
            <person name="Lim J.H.P."/>
            <person name="Lipzen A."/>
            <person name="Nolan M."/>
            <person name="Ohm R.A."/>
            <person name="Tamas L."/>
            <person name="Grigoriev I.V."/>
            <person name="Spatafora J.W."/>
            <person name="Nagy L.G."/>
            <person name="Kovacs G.M."/>
        </authorList>
    </citation>
    <scope>NUCLEOTIDE SEQUENCE [LARGE SCALE GENOMIC DNA]</scope>
    <source>
        <strain evidence="3 4">DSE2036</strain>
    </source>
</reference>
<feature type="domain" description="AMP-dependent synthetase/ligase" evidence="1">
    <location>
        <begin position="29"/>
        <end position="395"/>
    </location>
</feature>
<evidence type="ECO:0000313" key="3">
    <source>
        <dbReference type="EMBL" id="PVI06588.1"/>
    </source>
</evidence>
<dbReference type="InterPro" id="IPR025110">
    <property type="entry name" value="AMP-bd_C"/>
</dbReference>
<dbReference type="Proteomes" id="UP000244855">
    <property type="component" value="Unassembled WGS sequence"/>
</dbReference>
<feature type="domain" description="AMP-binding enzyme C-terminal" evidence="2">
    <location>
        <begin position="446"/>
        <end position="526"/>
    </location>
</feature>
<dbReference type="PANTHER" id="PTHR24096">
    <property type="entry name" value="LONG-CHAIN-FATTY-ACID--COA LIGASE"/>
    <property type="match status" value="1"/>
</dbReference>
<dbReference type="InterPro" id="IPR045851">
    <property type="entry name" value="AMP-bd_C_sf"/>
</dbReference>
<dbReference type="STRING" id="97972.A0A2V1E7J5"/>
<dbReference type="CDD" id="cd05911">
    <property type="entry name" value="Firefly_Luc_like"/>
    <property type="match status" value="1"/>
</dbReference>
<protein>
    <submittedName>
        <fullName evidence="3">AMP-binding enzyme</fullName>
    </submittedName>
</protein>
<dbReference type="InterPro" id="IPR000873">
    <property type="entry name" value="AMP-dep_synth/lig_dom"/>
</dbReference>
<dbReference type="Gene3D" id="3.30.300.30">
    <property type="match status" value="1"/>
</dbReference>